<organism evidence="1 2">
    <name type="scientific">Paraprevotella clara YIT 11840</name>
    <dbReference type="NCBI Taxonomy" id="762968"/>
    <lineage>
        <taxon>Bacteria</taxon>
        <taxon>Pseudomonadati</taxon>
        <taxon>Bacteroidota</taxon>
        <taxon>Bacteroidia</taxon>
        <taxon>Bacteroidales</taxon>
        <taxon>Prevotellaceae</taxon>
        <taxon>Paraprevotella</taxon>
    </lineage>
</organism>
<dbReference type="OrthoDB" id="1115230at2"/>
<dbReference type="eggNOG" id="COG0322">
    <property type="taxonomic scope" value="Bacteria"/>
</dbReference>
<reference evidence="1 2" key="1">
    <citation type="submission" date="2011-03" db="EMBL/GenBank/DDBJ databases">
        <authorList>
            <person name="Weinstock G."/>
            <person name="Sodergren E."/>
            <person name="Clifton S."/>
            <person name="Fulton L."/>
            <person name="Fulton B."/>
            <person name="Courtney L."/>
            <person name="Fronick C."/>
            <person name="Harrison M."/>
            <person name="Strong C."/>
            <person name="Farmer C."/>
            <person name="Delahaunty K."/>
            <person name="Markovic C."/>
            <person name="Hall O."/>
            <person name="Minx P."/>
            <person name="Tomlinson C."/>
            <person name="Mitreva M."/>
            <person name="Hou S."/>
            <person name="Chen J."/>
            <person name="Wollam A."/>
            <person name="Pepin K.H."/>
            <person name="Johnson M."/>
            <person name="Bhonagiri V."/>
            <person name="Zhang X."/>
            <person name="Suruliraj S."/>
            <person name="Warren W."/>
            <person name="Chinwalla A."/>
            <person name="Mardis E.R."/>
            <person name="Wilson R.K."/>
        </authorList>
    </citation>
    <scope>NUCLEOTIDE SEQUENCE [LARGE SCALE GENOMIC DNA]</scope>
    <source>
        <strain evidence="1 2">YIT 11840</strain>
    </source>
</reference>
<dbReference type="Proteomes" id="UP000003598">
    <property type="component" value="Unassembled WGS sequence"/>
</dbReference>
<gene>
    <name evidence="1" type="ORF">HMPREF9441_01724</name>
</gene>
<name>G5SQT4_9BACT</name>
<dbReference type="Pfam" id="PF16125">
    <property type="entry name" value="DUF4837"/>
    <property type="match status" value="1"/>
</dbReference>
<keyword evidence="2" id="KW-1185">Reference proteome</keyword>
<dbReference type="EMBL" id="AFFY01000022">
    <property type="protein sequence ID" value="EHH00487.1"/>
    <property type="molecule type" value="Genomic_DNA"/>
</dbReference>
<evidence type="ECO:0008006" key="3">
    <source>
        <dbReference type="Google" id="ProtNLM"/>
    </source>
</evidence>
<dbReference type="InterPro" id="IPR032286">
    <property type="entry name" value="DUF4837"/>
</dbReference>
<evidence type="ECO:0000313" key="1">
    <source>
        <dbReference type="EMBL" id="EHH00487.1"/>
    </source>
</evidence>
<sequence length="363" mass="41533">MWNFNKQNRTMKRKLEYRWMLWCGIWAVVTFLAACDHLAKPSSSGRPYEVLVVVGDSLWQCPAGRALFDVLDTDIPGLPQPERSFRISQTDPQRFNQVLNIFRNIIKVDIAPNQYTQTKMKFTRDVYARPQVVLTIQSPNEKDFAAFVQKNAQSIIDFLVKMEMNRQINELEKKHSEVVSYLADSIFSCQFWAPVEIKSYKKGKDFFWASSNTASGLVNICMYSYPYEGPRTFNKQYVLAKRDSVMKANIPGTEPRMYMATDTLCTSVKPIAVKGEYAMETRGLWKMEHDAMGGPFVSHSRVDTLNNRVVVAEGFVYAPEKMKRGLIRRLEAALYTLCLPGEQARELKASIPEVSVVAGKEQE</sequence>
<dbReference type="PROSITE" id="PS51257">
    <property type="entry name" value="PROKAR_LIPOPROTEIN"/>
    <property type="match status" value="1"/>
</dbReference>
<dbReference type="HOGENOM" id="CLU_064059_0_0_10"/>
<evidence type="ECO:0000313" key="2">
    <source>
        <dbReference type="Proteomes" id="UP000003598"/>
    </source>
</evidence>
<protein>
    <recommendedName>
        <fullName evidence="3">DUF4837 domain-containing protein</fullName>
    </recommendedName>
</protein>
<proteinExistence type="predicted"/>
<comment type="caution">
    <text evidence="1">The sequence shown here is derived from an EMBL/GenBank/DDBJ whole genome shotgun (WGS) entry which is preliminary data.</text>
</comment>
<dbReference type="AlphaFoldDB" id="G5SQT4"/>
<dbReference type="STRING" id="762968.HMPREF9441_01724"/>
<accession>G5SQT4</accession>
<dbReference type="PATRIC" id="fig|762968.3.peg.1539"/>